<sequence>MRNNDIDNLVKIIYDEETFIGHLQLNENIKEFKIFIDSSHKCYNDFKSSRYNNFHCQLITGEMISLFKCVLILDTTAGSTHELTFKVSLYVNHYVESLEGLKIKKIGAIFPYLHTLFIGSKEELEFCVEFNFEGYSITLETEESSKSEHDLFKSNTTKTMTVSLRSDKHLPLNIVDKFFFRFSTITSFLSNHYITYEKYFVPNQKHSYYIDNHMKKISDESGPPNLSNYNYRFSLLTNEQFKEHLINPILDKKFPLWLNYSSTLRFKPQLIEEKFLTYFRCIERIAGSKIDAKLYPDHCVNKVRDRVVESMIKAEFSEAEVEYVKEQIPKGSTKSTKDKIVELINGEFEVDKFYEHDCFDDLDTFVGKMTSLRNHLSHGNEIKTERLQNSLKDIFTLQEIVVILLLRKQGIESNFPLNYYEFKDFK</sequence>
<reference evidence="1 3" key="1">
    <citation type="submission" date="2020-07" db="EMBL/GenBank/DDBJ databases">
        <authorList>
            <person name="Criscuolo A."/>
        </authorList>
    </citation>
    <scope>NUCLEOTIDE SEQUENCE [LARGE SCALE GENOMIC DNA]</scope>
    <source>
        <strain evidence="1">CIP111751</strain>
    </source>
</reference>
<dbReference type="Proteomes" id="UP000545588">
    <property type="component" value="Unassembled WGS sequence"/>
</dbReference>
<evidence type="ECO:0000313" key="4">
    <source>
        <dbReference type="Proteomes" id="UP000545588"/>
    </source>
</evidence>
<comment type="caution">
    <text evidence="1">The sequence shown here is derived from an EMBL/GenBank/DDBJ whole genome shotgun (WGS) entry which is preliminary data.</text>
</comment>
<evidence type="ECO:0008006" key="5">
    <source>
        <dbReference type="Google" id="ProtNLM"/>
    </source>
</evidence>
<evidence type="ECO:0000313" key="1">
    <source>
        <dbReference type="EMBL" id="CAD2079330.1"/>
    </source>
</evidence>
<dbReference type="EMBL" id="JACHFF010000001">
    <property type="protein sequence ID" value="MBB6422196.1"/>
    <property type="molecule type" value="Genomic_DNA"/>
</dbReference>
<gene>
    <name evidence="2" type="ORF">HNR41_000122</name>
    <name evidence="1" type="ORF">JEOCOQ751_01461</name>
</gene>
<reference evidence="2 4" key="2">
    <citation type="submission" date="2020-08" db="EMBL/GenBank/DDBJ databases">
        <title>Genomic Encyclopedia of Type Strains, Phase IV (KMG-IV): sequencing the most valuable type-strain genomes for metagenomic binning, comparative biology and taxonomic classification.</title>
        <authorList>
            <person name="Goeker M."/>
        </authorList>
    </citation>
    <scope>NUCLEOTIDE SEQUENCE [LARGE SCALE GENOMIC DNA]</scope>
    <source>
        <strain evidence="2 4">DSM 22419</strain>
    </source>
</reference>
<dbReference type="AlphaFoldDB" id="A0A6V7RM40"/>
<evidence type="ECO:0000313" key="2">
    <source>
        <dbReference type="EMBL" id="MBB6422196.1"/>
    </source>
</evidence>
<accession>A0A6V7RM40</accession>
<protein>
    <recommendedName>
        <fullName evidence="5">ApeA N-terminal domain-containing protein</fullName>
    </recommendedName>
</protein>
<evidence type="ECO:0000313" key="3">
    <source>
        <dbReference type="Proteomes" id="UP000534001"/>
    </source>
</evidence>
<dbReference type="RefSeq" id="WP_184280728.1">
    <property type="nucleotide sequence ID" value="NZ_BMCO01000001.1"/>
</dbReference>
<dbReference type="Proteomes" id="UP000534001">
    <property type="component" value="Unassembled WGS sequence"/>
</dbReference>
<organism evidence="1 3">
    <name type="scientific">Jeotgalicoccus coquinae</name>
    <dbReference type="NCBI Taxonomy" id="709509"/>
    <lineage>
        <taxon>Bacteria</taxon>
        <taxon>Bacillati</taxon>
        <taxon>Bacillota</taxon>
        <taxon>Bacilli</taxon>
        <taxon>Bacillales</taxon>
        <taxon>Staphylococcaceae</taxon>
        <taxon>Jeotgalicoccus</taxon>
    </lineage>
</organism>
<proteinExistence type="predicted"/>
<keyword evidence="4" id="KW-1185">Reference proteome</keyword>
<name>A0A6V7RM40_9STAP</name>
<dbReference type="EMBL" id="CAJEWA010000006">
    <property type="protein sequence ID" value="CAD2079330.1"/>
    <property type="molecule type" value="Genomic_DNA"/>
</dbReference>